<keyword evidence="2" id="KW-1133">Transmembrane helix</keyword>
<keyword evidence="4" id="KW-1185">Reference proteome</keyword>
<organism evidence="3 4">
    <name type="scientific">Thermosporothrix hazakensis</name>
    <dbReference type="NCBI Taxonomy" id="644383"/>
    <lineage>
        <taxon>Bacteria</taxon>
        <taxon>Bacillati</taxon>
        <taxon>Chloroflexota</taxon>
        <taxon>Ktedonobacteria</taxon>
        <taxon>Ktedonobacterales</taxon>
        <taxon>Thermosporotrichaceae</taxon>
        <taxon>Thermosporothrix</taxon>
    </lineage>
</organism>
<accession>A0A326UD18</accession>
<comment type="caution">
    <text evidence="3">The sequence shown here is derived from an EMBL/GenBank/DDBJ whole genome shotgun (WGS) entry which is preliminary data.</text>
</comment>
<name>A0A326UD18_THEHA</name>
<sequence>MSFCGQCGLLLPPHVDKCPRCGEPVPANVQTETYASDDATIVHAPPVQVPPQEHNAATYVSSPGQGYPSTTHQPIDGYPGTPQYPAQPPYPSLETVAPSTYTTQAPPPRKSNTGAIILVLLVVVVTLVGTTLFFIANAGGFKQAPPPVPTTAQTEPTQAPTEEATRAPSPTPSPTPGTNEAITQGSHIVEQYFAYINMKDYRSAYNLWYNPRDKYEDFAKGFKHTVRDDVTIVSVEPQSPEVAKVNITLVAHQDKGKPHSYDGFYLVQKIADSDWRIVNAQLNQTDGDEED</sequence>
<dbReference type="RefSeq" id="WP_111317577.1">
    <property type="nucleotide sequence ID" value="NZ_BIFX01000001.1"/>
</dbReference>
<evidence type="ECO:0000313" key="4">
    <source>
        <dbReference type="Proteomes" id="UP000248806"/>
    </source>
</evidence>
<feature type="transmembrane region" description="Helical" evidence="2">
    <location>
        <begin position="115"/>
        <end position="136"/>
    </location>
</feature>
<dbReference type="AlphaFoldDB" id="A0A326UD18"/>
<dbReference type="OrthoDB" id="159185at2"/>
<dbReference type="EMBL" id="QKUF01000001">
    <property type="protein sequence ID" value="PZW35934.1"/>
    <property type="molecule type" value="Genomic_DNA"/>
</dbReference>
<gene>
    <name evidence="3" type="ORF">EI42_00100</name>
</gene>
<keyword evidence="2" id="KW-0812">Transmembrane</keyword>
<keyword evidence="2" id="KW-0472">Membrane</keyword>
<evidence type="ECO:0000256" key="2">
    <source>
        <dbReference type="SAM" id="Phobius"/>
    </source>
</evidence>
<feature type="region of interest" description="Disordered" evidence="1">
    <location>
        <begin position="144"/>
        <end position="182"/>
    </location>
</feature>
<protein>
    <submittedName>
        <fullName evidence="3">Uncharacterized protein</fullName>
    </submittedName>
</protein>
<reference evidence="3 4" key="1">
    <citation type="submission" date="2018-06" db="EMBL/GenBank/DDBJ databases">
        <title>Genomic Encyclopedia of Archaeal and Bacterial Type Strains, Phase II (KMG-II): from individual species to whole genera.</title>
        <authorList>
            <person name="Goeker M."/>
        </authorList>
    </citation>
    <scope>NUCLEOTIDE SEQUENCE [LARGE SCALE GENOMIC DNA]</scope>
    <source>
        <strain evidence="3 4">ATCC BAA-1881</strain>
    </source>
</reference>
<evidence type="ECO:0000313" key="3">
    <source>
        <dbReference type="EMBL" id="PZW35934.1"/>
    </source>
</evidence>
<feature type="compositionally biased region" description="Low complexity" evidence="1">
    <location>
        <begin position="150"/>
        <end position="168"/>
    </location>
</feature>
<proteinExistence type="predicted"/>
<evidence type="ECO:0000256" key="1">
    <source>
        <dbReference type="SAM" id="MobiDB-lite"/>
    </source>
</evidence>
<dbReference type="Proteomes" id="UP000248806">
    <property type="component" value="Unassembled WGS sequence"/>
</dbReference>